<dbReference type="PANTHER" id="PTHR14009">
    <property type="entry name" value="LEUCINE ZIPPER-EF-HAND CONTAINING TRANSMEMBRANE PROTEIN"/>
    <property type="match status" value="1"/>
</dbReference>
<evidence type="ECO:0000313" key="13">
    <source>
        <dbReference type="Proteomes" id="UP000182444"/>
    </source>
</evidence>
<dbReference type="PANTHER" id="PTHR14009:SF1">
    <property type="entry name" value="MITOCHONDRIAL PROTON_CALCIUM EXCHANGER PROTEIN"/>
    <property type="match status" value="1"/>
</dbReference>
<dbReference type="KEGG" id="yli:2910058"/>
<evidence type="ECO:0000313" key="11">
    <source>
        <dbReference type="EMBL" id="AOW02868.1"/>
    </source>
</evidence>
<reference evidence="12 14" key="2">
    <citation type="submission" date="2018-07" db="EMBL/GenBank/DDBJ databases">
        <title>Draft Genome Assemblies for Five Robust Yarrowia lipolytica Strains Exhibiting High Lipid Production and Pentose Sugar Utilization and Sugar Alcohol Secretion from Undetoxified Lignocellulosic Biomass Hydrolysates.</title>
        <authorList>
            <consortium name="DOE Joint Genome Institute"/>
            <person name="Walker C."/>
            <person name="Ryu S."/>
            <person name="Na H."/>
            <person name="Zane M."/>
            <person name="LaButti K."/>
            <person name="Lipzen A."/>
            <person name="Haridas S."/>
            <person name="Barry K."/>
            <person name="Grigoriev I.V."/>
            <person name="Quarterman J."/>
            <person name="Slininger P."/>
            <person name="Dien B."/>
            <person name="Trinh C.T."/>
        </authorList>
    </citation>
    <scope>NUCLEOTIDE SEQUENCE [LARGE SCALE GENOMIC DNA]</scope>
    <source>
        <strain evidence="12 14">YB392</strain>
    </source>
</reference>
<gene>
    <name evidence="12" type="ORF">B0I71DRAFT_132510</name>
    <name evidence="11" type="ORF">YALI1_C20097g</name>
</gene>
<proteinExistence type="predicted"/>
<dbReference type="InterPro" id="IPR033122">
    <property type="entry name" value="LETM1-like_RBD"/>
</dbReference>
<dbReference type="AlphaFoldDB" id="A0A1D8NB59"/>
<feature type="region of interest" description="Disordered" evidence="8">
    <location>
        <begin position="127"/>
        <end position="168"/>
    </location>
</feature>
<evidence type="ECO:0000256" key="9">
    <source>
        <dbReference type="SAM" id="Phobius"/>
    </source>
</evidence>
<dbReference type="GO" id="GO:0005743">
    <property type="term" value="C:mitochondrial inner membrane"/>
    <property type="evidence" value="ECO:0007669"/>
    <property type="project" value="UniProtKB-SubCell"/>
</dbReference>
<evidence type="ECO:0000256" key="1">
    <source>
        <dbReference type="ARBA" id="ARBA00004434"/>
    </source>
</evidence>
<feature type="compositionally biased region" description="Basic and acidic residues" evidence="8">
    <location>
        <begin position="127"/>
        <end position="139"/>
    </location>
</feature>
<evidence type="ECO:0000256" key="6">
    <source>
        <dbReference type="ARBA" id="ARBA00023136"/>
    </source>
</evidence>
<comment type="subcellular location">
    <subcellularLocation>
        <location evidence="1">Mitochondrion inner membrane</location>
        <topology evidence="1">Single-pass membrane protein</topology>
    </subcellularLocation>
</comment>
<protein>
    <recommendedName>
        <fullName evidence="10">Letm1 RBD domain-containing protein</fullName>
    </recommendedName>
</protein>
<evidence type="ECO:0000256" key="7">
    <source>
        <dbReference type="PROSITE-ProRule" id="PRU01094"/>
    </source>
</evidence>
<evidence type="ECO:0000256" key="4">
    <source>
        <dbReference type="ARBA" id="ARBA00022989"/>
    </source>
</evidence>
<dbReference type="eggNOG" id="ENOG502S645">
    <property type="taxonomic scope" value="Eukaryota"/>
</dbReference>
<feature type="transmembrane region" description="Helical" evidence="9">
    <location>
        <begin position="290"/>
        <end position="311"/>
    </location>
</feature>
<name>A0A1D8NB59_YARLL</name>
<dbReference type="VEuPathDB" id="FungiDB:YALI0_C14410g"/>
<evidence type="ECO:0000256" key="3">
    <source>
        <dbReference type="ARBA" id="ARBA00022792"/>
    </source>
</evidence>
<dbReference type="PROSITE" id="PS51758">
    <property type="entry name" value="LETM1_RBD"/>
    <property type="match status" value="1"/>
</dbReference>
<dbReference type="EMBL" id="CP017555">
    <property type="protein sequence ID" value="AOW02868.1"/>
    <property type="molecule type" value="Genomic_DNA"/>
</dbReference>
<dbReference type="OrthoDB" id="73691at2759"/>
<dbReference type="Proteomes" id="UP000256601">
    <property type="component" value="Unassembled WGS sequence"/>
</dbReference>
<dbReference type="GO" id="GO:0030003">
    <property type="term" value="P:intracellular monoatomic cation homeostasis"/>
    <property type="evidence" value="ECO:0007669"/>
    <property type="project" value="TreeGrafter"/>
</dbReference>
<accession>A0A1D8NB59</accession>
<dbReference type="GO" id="GO:0043022">
    <property type="term" value="F:ribosome binding"/>
    <property type="evidence" value="ECO:0007669"/>
    <property type="project" value="InterPro"/>
</dbReference>
<feature type="compositionally biased region" description="Low complexity" evidence="8">
    <location>
        <begin position="157"/>
        <end position="168"/>
    </location>
</feature>
<keyword evidence="4 9" id="KW-1133">Transmembrane helix</keyword>
<dbReference type="Proteomes" id="UP000182444">
    <property type="component" value="Chromosome 1C"/>
</dbReference>
<reference evidence="11 13" key="1">
    <citation type="journal article" date="2016" name="PLoS ONE">
        <title>Sequence Assembly of Yarrowia lipolytica Strain W29/CLIB89 Shows Transposable Element Diversity.</title>
        <authorList>
            <person name="Magnan C."/>
            <person name="Yu J."/>
            <person name="Chang I."/>
            <person name="Jahn E."/>
            <person name="Kanomata Y."/>
            <person name="Wu J."/>
            <person name="Zeller M."/>
            <person name="Oakes M."/>
            <person name="Baldi P."/>
            <person name="Sandmeyer S."/>
        </authorList>
    </citation>
    <scope>NUCLEOTIDE SEQUENCE [LARGE SCALE GENOMIC DNA]</scope>
    <source>
        <strain evidence="11">CLIB89</strain>
        <strain evidence="13">CLIB89(W29)</strain>
    </source>
</reference>
<keyword evidence="2 9" id="KW-0812">Transmembrane</keyword>
<sequence length="493" mass="56163">MIRARYTSLRLAGAVKPRAGDRGRPLLGVTQMSQISSTAPPPESHKNQPSPLPFYDTHQEQSEAYSKRQRQPLFVATRNMGLFPLVDCERSLDQALKSKVFQQNWFAADYDADLVNAPTTLTITEAEIDRQRREKEAKKAAKKTANKAPDSSNTADTTKPTQSPQTPSKFKQLTALAKVALTVYKSGIKNVWINRSQAKQLLKKYAASNKTDITDAVLEHYFYNQVATHKRIFSTVTGELTLHKRDKEIARERDNNRRKIEVNILPPDGEALTRSEYQLILRTARDFPKLPLFVVVFCICFEFTPLVVLAFPQVLPGTCVIPSQARKMLEVRSKATRDLLKLKGETQPAHSTYHLNKDQLHAICKALKLTASMVPINWYPTSWLQTRVENHMKQVRADDILIAKSGGAWNMSLAELQQACLDRGIPVIAEDGTAYNVDWMRVNIFYWIVNYSRGRYDAGYLFADFEDLHPEEASQVMYLRDEYDWSLVNLKRP</sequence>
<evidence type="ECO:0000256" key="5">
    <source>
        <dbReference type="ARBA" id="ARBA00023128"/>
    </source>
</evidence>
<keyword evidence="3" id="KW-0999">Mitochondrion inner membrane</keyword>
<dbReference type="EMBL" id="KZ859000">
    <property type="protein sequence ID" value="RDW25499.1"/>
    <property type="molecule type" value="Genomic_DNA"/>
</dbReference>
<evidence type="ECO:0000313" key="14">
    <source>
        <dbReference type="Proteomes" id="UP000256601"/>
    </source>
</evidence>
<organism evidence="11 13">
    <name type="scientific">Yarrowia lipolytica</name>
    <name type="common">Candida lipolytica</name>
    <dbReference type="NCBI Taxonomy" id="4952"/>
    <lineage>
        <taxon>Eukaryota</taxon>
        <taxon>Fungi</taxon>
        <taxon>Dikarya</taxon>
        <taxon>Ascomycota</taxon>
        <taxon>Saccharomycotina</taxon>
        <taxon>Dipodascomycetes</taxon>
        <taxon>Dipodascales</taxon>
        <taxon>Dipodascales incertae sedis</taxon>
        <taxon>Yarrowia</taxon>
    </lineage>
</organism>
<feature type="domain" description="Letm1 RBD" evidence="10">
    <location>
        <begin position="300"/>
        <end position="492"/>
    </location>
</feature>
<dbReference type="Pfam" id="PF07766">
    <property type="entry name" value="LETM1_RBD"/>
    <property type="match status" value="1"/>
</dbReference>
<evidence type="ECO:0000259" key="10">
    <source>
        <dbReference type="PROSITE" id="PS51758"/>
    </source>
</evidence>
<keyword evidence="5 7" id="KW-0496">Mitochondrion</keyword>
<evidence type="ECO:0000256" key="8">
    <source>
        <dbReference type="SAM" id="MobiDB-lite"/>
    </source>
</evidence>
<feature type="region of interest" description="Disordered" evidence="8">
    <location>
        <begin position="34"/>
        <end position="70"/>
    </location>
</feature>
<dbReference type="InterPro" id="IPR044202">
    <property type="entry name" value="LETM1/MDM38-like"/>
</dbReference>
<keyword evidence="6 9" id="KW-0472">Membrane</keyword>
<evidence type="ECO:0000313" key="12">
    <source>
        <dbReference type="EMBL" id="RDW25499.1"/>
    </source>
</evidence>
<evidence type="ECO:0000256" key="2">
    <source>
        <dbReference type="ARBA" id="ARBA00022692"/>
    </source>
</evidence>
<dbReference type="VEuPathDB" id="FungiDB:YALI1_C20097g"/>